<keyword evidence="2" id="KW-1185">Reference proteome</keyword>
<evidence type="ECO:0000313" key="2">
    <source>
        <dbReference type="Proteomes" id="UP001162483"/>
    </source>
</evidence>
<comment type="caution">
    <text evidence="1">The sequence shown here is derived from an EMBL/GenBank/DDBJ whole genome shotgun (WGS) entry which is preliminary data.</text>
</comment>
<organism evidence="1 2">
    <name type="scientific">Staurois parvus</name>
    <dbReference type="NCBI Taxonomy" id="386267"/>
    <lineage>
        <taxon>Eukaryota</taxon>
        <taxon>Metazoa</taxon>
        <taxon>Chordata</taxon>
        <taxon>Craniata</taxon>
        <taxon>Vertebrata</taxon>
        <taxon>Euteleostomi</taxon>
        <taxon>Amphibia</taxon>
        <taxon>Batrachia</taxon>
        <taxon>Anura</taxon>
        <taxon>Neobatrachia</taxon>
        <taxon>Ranoidea</taxon>
        <taxon>Ranidae</taxon>
        <taxon>Staurois</taxon>
    </lineage>
</organism>
<dbReference type="Proteomes" id="UP001162483">
    <property type="component" value="Unassembled WGS sequence"/>
</dbReference>
<evidence type="ECO:0008006" key="3">
    <source>
        <dbReference type="Google" id="ProtNLM"/>
    </source>
</evidence>
<reference evidence="1" key="1">
    <citation type="submission" date="2023-05" db="EMBL/GenBank/DDBJ databases">
        <authorList>
            <person name="Stuckert A."/>
        </authorList>
    </citation>
    <scope>NUCLEOTIDE SEQUENCE</scope>
</reference>
<gene>
    <name evidence="1" type="ORF">SPARVUS_LOCUS9995779</name>
</gene>
<protein>
    <recommendedName>
        <fullName evidence="3">Maturase K</fullName>
    </recommendedName>
</protein>
<proteinExistence type="predicted"/>
<feature type="non-terminal residue" evidence="1">
    <location>
        <position position="1"/>
    </location>
</feature>
<evidence type="ECO:0000313" key="1">
    <source>
        <dbReference type="EMBL" id="CAI9584336.1"/>
    </source>
</evidence>
<dbReference type="EMBL" id="CATNWA010015540">
    <property type="protein sequence ID" value="CAI9584336.1"/>
    <property type="molecule type" value="Genomic_DNA"/>
</dbReference>
<name>A0ABN9EHI6_9NEOB</name>
<sequence>NHLWVFYFLLNKPKTTKILKRKKKRYFSFCYKSL</sequence>
<accession>A0ABN9EHI6</accession>